<dbReference type="InterPro" id="IPR000551">
    <property type="entry name" value="MerR-type_HTH_dom"/>
</dbReference>
<dbReference type="GO" id="GO:0003677">
    <property type="term" value="F:DNA binding"/>
    <property type="evidence" value="ECO:0007669"/>
    <property type="project" value="UniProtKB-KW"/>
</dbReference>
<dbReference type="InterPro" id="IPR047057">
    <property type="entry name" value="MerR_fam"/>
</dbReference>
<gene>
    <name evidence="3" type="ORF">FB558_6719</name>
</gene>
<feature type="domain" description="HTH merR-type" evidence="2">
    <location>
        <begin position="1"/>
        <end position="48"/>
    </location>
</feature>
<keyword evidence="1 3" id="KW-0238">DNA-binding</keyword>
<dbReference type="PROSITE" id="PS50937">
    <property type="entry name" value="HTH_MERR_2"/>
    <property type="match status" value="2"/>
</dbReference>
<evidence type="ECO:0000259" key="2">
    <source>
        <dbReference type="PROSITE" id="PS50937"/>
    </source>
</evidence>
<dbReference type="OrthoDB" id="3826383at2"/>
<dbReference type="AlphaFoldDB" id="A0A543DAV5"/>
<dbReference type="RefSeq" id="WP_142060344.1">
    <property type="nucleotide sequence ID" value="NZ_VFPA01000004.1"/>
</dbReference>
<dbReference type="PANTHER" id="PTHR30204">
    <property type="entry name" value="REDOX-CYCLING DRUG-SENSING TRANSCRIPTIONAL ACTIVATOR SOXR"/>
    <property type="match status" value="1"/>
</dbReference>
<sequence length="228" mass="24810">MRPVDLARPHGLSGQAIRNYEAAGILPAAERTPSGYRNYTAEHASALRAFLALVPAHGHAVARSIMVLLNDGRTDEALVVVDRSHAELLADRQALDAVERALAALTGARAAPRDTGTTTIAAVAHRLKLRPATLRRWERAGLLRPVRDPATGYRAYTPDDVRDAHIVAQLRRSGYLLAQIAPLLDELRDANSPASAASALTDRRARLHARARAMLHAAAELERHLDHR</sequence>
<dbReference type="Proteomes" id="UP000315677">
    <property type="component" value="Unassembled WGS sequence"/>
</dbReference>
<accession>A0A543DAV5</accession>
<name>A0A543DAV5_9PSEU</name>
<comment type="caution">
    <text evidence="3">The sequence shown here is derived from an EMBL/GenBank/DDBJ whole genome shotgun (WGS) entry which is preliminary data.</text>
</comment>
<dbReference type="Pfam" id="PF00376">
    <property type="entry name" value="MerR"/>
    <property type="match status" value="1"/>
</dbReference>
<protein>
    <submittedName>
        <fullName evidence="3">DNA-binding transcriptional MerR regulator</fullName>
    </submittedName>
</protein>
<dbReference type="Pfam" id="PF13411">
    <property type="entry name" value="MerR_1"/>
    <property type="match status" value="1"/>
</dbReference>
<dbReference type="Gene3D" id="1.10.1660.10">
    <property type="match status" value="2"/>
</dbReference>
<dbReference type="SUPFAM" id="SSF46955">
    <property type="entry name" value="Putative DNA-binding domain"/>
    <property type="match status" value="2"/>
</dbReference>
<dbReference type="EMBL" id="VFPA01000004">
    <property type="protein sequence ID" value="TQM06462.1"/>
    <property type="molecule type" value="Genomic_DNA"/>
</dbReference>
<evidence type="ECO:0000313" key="4">
    <source>
        <dbReference type="Proteomes" id="UP000315677"/>
    </source>
</evidence>
<proteinExistence type="predicted"/>
<dbReference type="PANTHER" id="PTHR30204:SF93">
    <property type="entry name" value="HTH MERR-TYPE DOMAIN-CONTAINING PROTEIN"/>
    <property type="match status" value="1"/>
</dbReference>
<reference evidence="3 4" key="1">
    <citation type="submission" date="2019-06" db="EMBL/GenBank/DDBJ databases">
        <title>Sequencing the genomes of 1000 actinobacteria strains.</title>
        <authorList>
            <person name="Klenk H.-P."/>
        </authorList>
    </citation>
    <scope>NUCLEOTIDE SEQUENCE [LARGE SCALE GENOMIC DNA]</scope>
    <source>
        <strain evidence="3 4">DSM 45301</strain>
    </source>
</reference>
<dbReference type="GO" id="GO:0003700">
    <property type="term" value="F:DNA-binding transcription factor activity"/>
    <property type="evidence" value="ECO:0007669"/>
    <property type="project" value="InterPro"/>
</dbReference>
<feature type="domain" description="HTH merR-type" evidence="2">
    <location>
        <begin position="117"/>
        <end position="186"/>
    </location>
</feature>
<keyword evidence="4" id="KW-1185">Reference proteome</keyword>
<dbReference type="InterPro" id="IPR009061">
    <property type="entry name" value="DNA-bd_dom_put_sf"/>
</dbReference>
<organism evidence="3 4">
    <name type="scientific">Pseudonocardia kunmingensis</name>
    <dbReference type="NCBI Taxonomy" id="630975"/>
    <lineage>
        <taxon>Bacteria</taxon>
        <taxon>Bacillati</taxon>
        <taxon>Actinomycetota</taxon>
        <taxon>Actinomycetes</taxon>
        <taxon>Pseudonocardiales</taxon>
        <taxon>Pseudonocardiaceae</taxon>
        <taxon>Pseudonocardia</taxon>
    </lineage>
</organism>
<evidence type="ECO:0000313" key="3">
    <source>
        <dbReference type="EMBL" id="TQM06462.1"/>
    </source>
</evidence>
<dbReference type="SMART" id="SM00422">
    <property type="entry name" value="HTH_MERR"/>
    <property type="match status" value="2"/>
</dbReference>
<evidence type="ECO:0000256" key="1">
    <source>
        <dbReference type="ARBA" id="ARBA00023125"/>
    </source>
</evidence>